<dbReference type="AlphaFoldDB" id="A7RI65"/>
<reference evidence="2 3" key="1">
    <citation type="journal article" date="2007" name="Science">
        <title>Sea anemone genome reveals ancestral eumetazoan gene repertoire and genomic organization.</title>
        <authorList>
            <person name="Putnam N.H."/>
            <person name="Srivastava M."/>
            <person name="Hellsten U."/>
            <person name="Dirks B."/>
            <person name="Chapman J."/>
            <person name="Salamov A."/>
            <person name="Terry A."/>
            <person name="Shapiro H."/>
            <person name="Lindquist E."/>
            <person name="Kapitonov V.V."/>
            <person name="Jurka J."/>
            <person name="Genikhovich G."/>
            <person name="Grigoriev I.V."/>
            <person name="Lucas S.M."/>
            <person name="Steele R.E."/>
            <person name="Finnerty J.R."/>
            <person name="Technau U."/>
            <person name="Martindale M.Q."/>
            <person name="Rokhsar D.S."/>
        </authorList>
    </citation>
    <scope>NUCLEOTIDE SEQUENCE [LARGE SCALE GENOMIC DNA]</scope>
    <source>
        <strain evidence="3">CH2 X CH6</strain>
    </source>
</reference>
<organism evidence="2 3">
    <name type="scientific">Nematostella vectensis</name>
    <name type="common">Starlet sea anemone</name>
    <dbReference type="NCBI Taxonomy" id="45351"/>
    <lineage>
        <taxon>Eukaryota</taxon>
        <taxon>Metazoa</taxon>
        <taxon>Cnidaria</taxon>
        <taxon>Anthozoa</taxon>
        <taxon>Hexacorallia</taxon>
        <taxon>Actiniaria</taxon>
        <taxon>Edwardsiidae</taxon>
        <taxon>Nematostella</taxon>
    </lineage>
</organism>
<gene>
    <name evidence="2" type="ORF">NEMVEDRAFT_v1g65584</name>
</gene>
<dbReference type="OMA" id="ATYSIFH"/>
<keyword evidence="3" id="KW-1185">Reference proteome</keyword>
<dbReference type="HOGENOM" id="CLU_1830214_0_0_1"/>
<evidence type="ECO:0000313" key="3">
    <source>
        <dbReference type="Proteomes" id="UP000001593"/>
    </source>
</evidence>
<sequence length="141" mass="15456">KINDNILELSEYSLDVNLSGNRIQLRFTDGKLLPKVSVYESAGNVILLIATTTSVHRLVFPHPDRLPKHVSTFFLSSSSNVTLPSIFNLHSIPEVNEPWNLAVFSTHCLYASGWLCQDGQVLFALATASGSILLIKLPPPG</sequence>
<proteinExistence type="predicted"/>
<dbReference type="eggNOG" id="KOG4521">
    <property type="taxonomic scope" value="Eukaryota"/>
</dbReference>
<protein>
    <recommendedName>
        <fullName evidence="1">Nucleoporin Nup120/160 beta-propeller domain-containing protein</fullName>
    </recommendedName>
</protein>
<evidence type="ECO:0000259" key="1">
    <source>
        <dbReference type="Pfam" id="PF11715"/>
    </source>
</evidence>
<dbReference type="EMBL" id="DS469511">
    <property type="protein sequence ID" value="EDO48975.1"/>
    <property type="molecule type" value="Genomic_DNA"/>
</dbReference>
<dbReference type="InterPro" id="IPR059141">
    <property type="entry name" value="Beta-prop_Nup120_160"/>
</dbReference>
<feature type="non-terminal residue" evidence="2">
    <location>
        <position position="1"/>
    </location>
</feature>
<feature type="non-terminal residue" evidence="2">
    <location>
        <position position="141"/>
    </location>
</feature>
<evidence type="ECO:0000313" key="2">
    <source>
        <dbReference type="EMBL" id="EDO48975.1"/>
    </source>
</evidence>
<feature type="domain" description="Nucleoporin Nup120/160 beta-propeller" evidence="1">
    <location>
        <begin position="3"/>
        <end position="140"/>
    </location>
</feature>
<accession>A7RI65</accession>
<dbReference type="STRING" id="45351.A7RI65"/>
<dbReference type="Pfam" id="PF11715">
    <property type="entry name" value="Beta-prop_Nup120_160"/>
    <property type="match status" value="1"/>
</dbReference>
<name>A7RI65_NEMVE</name>
<dbReference type="InParanoid" id="A7RI65"/>
<dbReference type="Proteomes" id="UP000001593">
    <property type="component" value="Unassembled WGS sequence"/>
</dbReference>
<dbReference type="PhylomeDB" id="A7RI65"/>